<dbReference type="PROSITE" id="PS50977">
    <property type="entry name" value="HTH_TETR_2"/>
    <property type="match status" value="1"/>
</dbReference>
<comment type="caution">
    <text evidence="4">The sequence shown here is derived from an EMBL/GenBank/DDBJ whole genome shotgun (WGS) entry which is preliminary data.</text>
</comment>
<evidence type="ECO:0000313" key="5">
    <source>
        <dbReference type="Proteomes" id="UP000297737"/>
    </source>
</evidence>
<dbReference type="Pfam" id="PF00440">
    <property type="entry name" value="TetR_N"/>
    <property type="match status" value="1"/>
</dbReference>
<dbReference type="Gene3D" id="1.10.357.10">
    <property type="entry name" value="Tetracycline Repressor, domain 2"/>
    <property type="match status" value="1"/>
</dbReference>
<dbReference type="InterPro" id="IPR001647">
    <property type="entry name" value="HTH_TetR"/>
</dbReference>
<dbReference type="AlphaFoldDB" id="A0A4Y9ES24"/>
<dbReference type="RefSeq" id="WP_135244413.1">
    <property type="nucleotide sequence ID" value="NZ_SIHO01000001.1"/>
</dbReference>
<keyword evidence="1 2" id="KW-0238">DNA-binding</keyword>
<feature type="DNA-binding region" description="H-T-H motif" evidence="2">
    <location>
        <begin position="36"/>
        <end position="55"/>
    </location>
</feature>
<accession>A0A4Y9ES24</accession>
<dbReference type="OrthoDB" id="2356263at2"/>
<proteinExistence type="predicted"/>
<dbReference type="SUPFAM" id="SSF46689">
    <property type="entry name" value="Homeodomain-like"/>
    <property type="match status" value="1"/>
</dbReference>
<protein>
    <submittedName>
        <fullName evidence="4">TetR/AcrR family transcriptional regulator</fullName>
    </submittedName>
</protein>
<sequence length="182" mass="19774">MPTKPVSIASKSDDRRAAIIERLADHVLAHGLTASSLRPLAKAAATSDRMLLYYFKDKNEIVAATLECISARMVVLMGPRTARTPQPFAALRAQLAAIVRDPVFWPYMRVWLETASRAAHGDPLFRTVGESIGRGFLAWGAAQLDSPDETMRARDAAQLLVMTEGLVLLTALGLDDVCEAAL</sequence>
<feature type="domain" description="HTH tetR-type" evidence="3">
    <location>
        <begin position="13"/>
        <end position="73"/>
    </location>
</feature>
<evidence type="ECO:0000256" key="2">
    <source>
        <dbReference type="PROSITE-ProRule" id="PRU00335"/>
    </source>
</evidence>
<dbReference type="Proteomes" id="UP000297737">
    <property type="component" value="Unassembled WGS sequence"/>
</dbReference>
<evidence type="ECO:0000259" key="3">
    <source>
        <dbReference type="PROSITE" id="PS50977"/>
    </source>
</evidence>
<gene>
    <name evidence="4" type="ORF">EUV02_01250</name>
</gene>
<keyword evidence="5" id="KW-1185">Reference proteome</keyword>
<dbReference type="GO" id="GO:0003677">
    <property type="term" value="F:DNA binding"/>
    <property type="evidence" value="ECO:0007669"/>
    <property type="project" value="UniProtKB-UniRule"/>
</dbReference>
<dbReference type="InterPro" id="IPR009057">
    <property type="entry name" value="Homeodomain-like_sf"/>
</dbReference>
<evidence type="ECO:0000256" key="1">
    <source>
        <dbReference type="ARBA" id="ARBA00023125"/>
    </source>
</evidence>
<dbReference type="EMBL" id="SIHO01000001">
    <property type="protein sequence ID" value="TFU05688.1"/>
    <property type="molecule type" value="Genomic_DNA"/>
</dbReference>
<organism evidence="4 5">
    <name type="scientific">Glacieibacterium arshaanense</name>
    <dbReference type="NCBI Taxonomy" id="2511025"/>
    <lineage>
        <taxon>Bacteria</taxon>
        <taxon>Pseudomonadati</taxon>
        <taxon>Pseudomonadota</taxon>
        <taxon>Alphaproteobacteria</taxon>
        <taxon>Sphingomonadales</taxon>
        <taxon>Sphingosinicellaceae</taxon>
        <taxon>Glacieibacterium</taxon>
    </lineage>
</organism>
<name>A0A4Y9ES24_9SPHN</name>
<reference evidence="4 5" key="1">
    <citation type="submission" date="2019-02" db="EMBL/GenBank/DDBJ databases">
        <title>Polymorphobacter sp. isolated from the lake at the Tibet of China.</title>
        <authorList>
            <person name="Li A."/>
        </authorList>
    </citation>
    <scope>NUCLEOTIDE SEQUENCE [LARGE SCALE GENOMIC DNA]</scope>
    <source>
        <strain evidence="4 5">DJ1R-1</strain>
    </source>
</reference>
<evidence type="ECO:0000313" key="4">
    <source>
        <dbReference type="EMBL" id="TFU05688.1"/>
    </source>
</evidence>